<name>A0A3D9N6R1_9FLAO</name>
<evidence type="ECO:0000259" key="1">
    <source>
        <dbReference type="Pfam" id="PF10091"/>
    </source>
</evidence>
<evidence type="ECO:0000313" key="3">
    <source>
        <dbReference type="Proteomes" id="UP000256919"/>
    </source>
</evidence>
<dbReference type="Pfam" id="PF10091">
    <property type="entry name" value="Glycoamylase"/>
    <property type="match status" value="1"/>
</dbReference>
<protein>
    <recommendedName>
        <fullName evidence="1">Glycoamylase-like domain-containing protein</fullName>
    </recommendedName>
</protein>
<dbReference type="AlphaFoldDB" id="A0A3D9N6R1"/>
<dbReference type="PROSITE" id="PS51257">
    <property type="entry name" value="PROKAR_LIPOPROTEIN"/>
    <property type="match status" value="1"/>
</dbReference>
<dbReference type="EMBL" id="QREI01000001">
    <property type="protein sequence ID" value="REE27545.1"/>
    <property type="molecule type" value="Genomic_DNA"/>
</dbReference>
<feature type="domain" description="Glycoamylase-like" evidence="1">
    <location>
        <begin position="224"/>
        <end position="442"/>
    </location>
</feature>
<dbReference type="OrthoDB" id="5937621at2"/>
<sequence>MNLYKTLVTGCLLCLVVGCKSNDKKNDVSNMEVNQNETSLIVDLRNNGLLDTIQKQTINYFWEGAEPNSGLARERLHMDDVYPGSPKNTVTTGGSGFGVMAILVGIERGYINKDEALDRFLKNVDFLEKADRFHGAWPHWLNGETGEVLAFSKKDDGGDLVETAFLIQGLLTVAEYFDGNTEKEKQLVSKIDELWRSVEWDWYTKNGEDVLYWHWSPKYGWDMNFPVGGYNECLIMYVLAAASPTHAITKSVYEKGWAKNGAIVSDKTFYDEEVILNYYEHNDYLTGPLFWAHYSYLGLNPKGLSDQYADYWKLTQNHAKIHYKYAVDNPKNFKGYGDSLWGFTSSYSVKGYFGHSPENDIGVVSPTAALSSFPYTPQESMNVLENIYKNHDSLVGKYGPYDAFSFEHKWSTPRYLAIDQGPIPVMIENYRTGLLWNLFMKNRDVQSGLDKLGFNYKKIDKDENF</sequence>
<evidence type="ECO:0000313" key="2">
    <source>
        <dbReference type="EMBL" id="REE27545.1"/>
    </source>
</evidence>
<dbReference type="InterPro" id="IPR019282">
    <property type="entry name" value="Glycoamylase-like_cons_dom"/>
</dbReference>
<comment type="caution">
    <text evidence="2">The sequence shown here is derived from an EMBL/GenBank/DDBJ whole genome shotgun (WGS) entry which is preliminary data.</text>
</comment>
<organism evidence="2 3">
    <name type="scientific">Winogradskyella pacifica</name>
    <dbReference type="NCBI Taxonomy" id="664642"/>
    <lineage>
        <taxon>Bacteria</taxon>
        <taxon>Pseudomonadati</taxon>
        <taxon>Bacteroidota</taxon>
        <taxon>Flavobacteriia</taxon>
        <taxon>Flavobacteriales</taxon>
        <taxon>Flavobacteriaceae</taxon>
        <taxon>Winogradskyella</taxon>
    </lineage>
</organism>
<dbReference type="Gene3D" id="1.50.10.140">
    <property type="match status" value="1"/>
</dbReference>
<dbReference type="InterPro" id="IPR016883">
    <property type="entry name" value="UCP028431"/>
</dbReference>
<reference evidence="2 3" key="1">
    <citation type="submission" date="2018-07" db="EMBL/GenBank/DDBJ databases">
        <title>Genomic Encyclopedia of Type Strains, Phase III (KMG-III): the genomes of soil and plant-associated and newly described type strains.</title>
        <authorList>
            <person name="Whitman W."/>
        </authorList>
    </citation>
    <scope>NUCLEOTIDE SEQUENCE [LARGE SCALE GENOMIC DNA]</scope>
    <source>
        <strain evidence="2 3">CECT 7948</strain>
    </source>
</reference>
<dbReference type="Proteomes" id="UP000256919">
    <property type="component" value="Unassembled WGS sequence"/>
</dbReference>
<accession>A0A3D9N6R1</accession>
<gene>
    <name evidence="2" type="ORF">DFQ09_101378</name>
</gene>
<keyword evidence="3" id="KW-1185">Reference proteome</keyword>
<dbReference type="RefSeq" id="WP_115807892.1">
    <property type="nucleotide sequence ID" value="NZ_QREI01000001.1"/>
</dbReference>
<proteinExistence type="predicted"/>
<dbReference type="PIRSF" id="PIRSF028431">
    <property type="entry name" value="UCP028431"/>
    <property type="match status" value="1"/>
</dbReference>